<keyword evidence="3 5" id="KW-1133">Transmembrane helix</keyword>
<organism>
    <name type="scientific">Physcomitrium patens</name>
    <name type="common">Spreading-leaved earth moss</name>
    <name type="synonym">Physcomitrella patens</name>
    <dbReference type="NCBI Taxonomy" id="3218"/>
    <lineage>
        <taxon>Eukaryota</taxon>
        <taxon>Viridiplantae</taxon>
        <taxon>Streptophyta</taxon>
        <taxon>Embryophyta</taxon>
        <taxon>Bryophyta</taxon>
        <taxon>Bryophytina</taxon>
        <taxon>Bryopsida</taxon>
        <taxon>Funariidae</taxon>
        <taxon>Funariales</taxon>
        <taxon>Funariaceae</taxon>
        <taxon>Physcomitrium</taxon>
    </lineage>
</organism>
<reference evidence="6" key="1">
    <citation type="journal article" date="2008" name="Science">
        <title>The Physcomitrella genome reveals evolutionary insights into the conquest of land by plants.</title>
        <authorList>
            <person name="Rensing S."/>
            <person name="Lang D."/>
            <person name="Zimmer A."/>
            <person name="Terry A."/>
            <person name="Salamov A."/>
            <person name="Shapiro H."/>
            <person name="Nishiyama T."/>
            <person name="Perroud P.-F."/>
            <person name="Lindquist E."/>
            <person name="Kamisugi Y."/>
            <person name="Tanahashi T."/>
            <person name="Sakakibara K."/>
            <person name="Fujita T."/>
            <person name="Oishi K."/>
            <person name="Shin-I T."/>
            <person name="Kuroki Y."/>
            <person name="Toyoda A."/>
            <person name="Suzuki Y."/>
            <person name="Hashimoto A."/>
            <person name="Yamaguchi K."/>
            <person name="Sugano A."/>
            <person name="Kohara Y."/>
            <person name="Fujiyama A."/>
            <person name="Anterola A."/>
            <person name="Aoki S."/>
            <person name="Ashton N."/>
            <person name="Barbazuk W.B."/>
            <person name="Barker E."/>
            <person name="Bennetzen J."/>
            <person name="Bezanilla M."/>
            <person name="Blankenship R."/>
            <person name="Cho S.H."/>
            <person name="Dutcher S."/>
            <person name="Estelle M."/>
            <person name="Fawcett J.A."/>
            <person name="Gundlach H."/>
            <person name="Hanada K."/>
            <person name="Heyl A."/>
            <person name="Hicks K.A."/>
            <person name="Hugh J."/>
            <person name="Lohr M."/>
            <person name="Mayer K."/>
            <person name="Melkozernov A."/>
            <person name="Murata T."/>
            <person name="Nelson D."/>
            <person name="Pils B."/>
            <person name="Prigge M."/>
            <person name="Reiss B."/>
            <person name="Renner T."/>
            <person name="Rombauts S."/>
            <person name="Rushton P."/>
            <person name="Sanderfoot A."/>
            <person name="Schween G."/>
            <person name="Shiu S.-H."/>
            <person name="Stueber K."/>
            <person name="Theodoulou F.L."/>
            <person name="Tu H."/>
            <person name="Van de Peer Y."/>
            <person name="Verrier P.J."/>
            <person name="Waters E."/>
            <person name="Wood A."/>
            <person name="Yang L."/>
            <person name="Cove D."/>
            <person name="Cuming A."/>
            <person name="Hasebe M."/>
            <person name="Lucas S."/>
            <person name="Mishler D.B."/>
            <person name="Reski R."/>
            <person name="Grigoriev I."/>
            <person name="Quatrano R.S."/>
            <person name="Boore J.L."/>
        </authorList>
    </citation>
    <scope>NUCLEOTIDE SEQUENCE [LARGE SCALE GENOMIC DNA]</scope>
</reference>
<evidence type="ECO:0000256" key="5">
    <source>
        <dbReference type="SAM" id="Phobius"/>
    </source>
</evidence>
<dbReference type="EMBL" id="DS546233">
    <property type="protein sequence ID" value="EDQ48591.1"/>
    <property type="molecule type" value="Genomic_DNA"/>
</dbReference>
<dbReference type="PANTHER" id="PTHR40616">
    <property type="entry name" value="LINALOOL DEHYDRATASE_ISOMERASE DOMAIN-CONTAINING PROTEIN"/>
    <property type="match status" value="1"/>
</dbReference>
<dbReference type="GO" id="GO:0016020">
    <property type="term" value="C:membrane"/>
    <property type="evidence" value="ECO:0007669"/>
    <property type="project" value="UniProtKB-SubCell"/>
</dbReference>
<keyword evidence="2 5" id="KW-0812">Transmembrane</keyword>
<proteinExistence type="predicted"/>
<dbReference type="Gene3D" id="1.10.3720.10">
    <property type="entry name" value="MetI-like"/>
    <property type="match status" value="1"/>
</dbReference>
<dbReference type="SUPFAM" id="SSF161098">
    <property type="entry name" value="MetI-like"/>
    <property type="match status" value="1"/>
</dbReference>
<sequence>MGGRYMKTSIYFRRNWQLYALLLLPMIYFIIFKYGPMYGVQIAFKDFNFFQGISGSEWIGLDAFREVFQNQGFYTALRNTLVLNMLDLLVSFPAPLILAILLFELKKAWFKKLAQTLLYIPHFISWVIIGGIVLQVLPESLKAASVIFSTLPILLVYPWLQRYFISGVMKMSKEQQYLVNQSMLMMDSFYDEELNLIRSFEEEDTSQHSTRASAHYALGLLIRNEPGDVERAIRVFHKVLGYQYDAPDEIYHGTFATRPNDVHPPAGHYAWKSFAPGTAYFLERTFEKVSAQFIHKLQEEGSLLTEAADPKQLKQLFNSAVNQVLPAVWISYDPNWREFIACVCVVVTAEFAECIPETLMKRMDHAMELAVQGSIERRLSDVIPMNTNIELMHIFITHYYGHRLNRTDWIAHSDEQAEGLMKEFEQYNGTFAEFNTTT</sequence>
<dbReference type="InterPro" id="IPR035906">
    <property type="entry name" value="MetI-like_sf"/>
</dbReference>
<feature type="non-terminal residue" evidence="6">
    <location>
        <position position="438"/>
    </location>
</feature>
<evidence type="ECO:0000256" key="1">
    <source>
        <dbReference type="ARBA" id="ARBA00004141"/>
    </source>
</evidence>
<gene>
    <name evidence="6" type="ORF">PHYPADRAFT_103571</name>
</gene>
<evidence type="ECO:0000256" key="3">
    <source>
        <dbReference type="ARBA" id="ARBA00022989"/>
    </source>
</evidence>
<name>A9U6W2_PHYPA</name>
<dbReference type="AlphaFoldDB" id="A9U6W2"/>
<evidence type="ECO:0000256" key="2">
    <source>
        <dbReference type="ARBA" id="ARBA00022692"/>
    </source>
</evidence>
<dbReference type="HOGENOM" id="CLU_1040462_0_0_1"/>
<feature type="transmembrane region" description="Helical" evidence="5">
    <location>
        <begin position="117"/>
        <end position="137"/>
    </location>
</feature>
<feature type="transmembrane region" description="Helical" evidence="5">
    <location>
        <begin position="81"/>
        <end position="105"/>
    </location>
</feature>
<feature type="transmembrane region" description="Helical" evidence="5">
    <location>
        <begin position="143"/>
        <end position="160"/>
    </location>
</feature>
<dbReference type="PANTHER" id="PTHR40616:SF1">
    <property type="entry name" value="LINALOOL DEHYDRATASE_ISOMERASE DOMAIN-CONTAINING PROTEIN"/>
    <property type="match status" value="1"/>
</dbReference>
<comment type="subcellular location">
    <subcellularLocation>
        <location evidence="1">Membrane</location>
        <topology evidence="1">Multi-pass membrane protein</topology>
    </subcellularLocation>
</comment>
<keyword evidence="4 5" id="KW-0472">Membrane</keyword>
<evidence type="ECO:0000313" key="6">
    <source>
        <dbReference type="EMBL" id="EDQ48591.1"/>
    </source>
</evidence>
<protein>
    <submittedName>
        <fullName evidence="6">Predicted protein</fullName>
    </submittedName>
</protein>
<feature type="transmembrane region" description="Helical" evidence="5">
    <location>
        <begin position="16"/>
        <end position="35"/>
    </location>
</feature>
<accession>A9U6W2</accession>
<evidence type="ECO:0000256" key="4">
    <source>
        <dbReference type="ARBA" id="ARBA00023136"/>
    </source>
</evidence>